<dbReference type="Proteomes" id="UP000069443">
    <property type="component" value="Unassembled WGS sequence"/>
</dbReference>
<reference evidence="2" key="2">
    <citation type="submission" date="2016-02" db="EMBL/GenBank/DDBJ databases">
        <title>Draft genome sequence of five rapidly growing Mycobacterium species.</title>
        <authorList>
            <person name="Katahira K."/>
            <person name="Gotou Y."/>
            <person name="Iida K."/>
            <person name="Ogura Y."/>
            <person name="Hayashi T."/>
        </authorList>
    </citation>
    <scope>NUCLEOTIDE SEQUENCE [LARGE SCALE GENOMIC DNA]</scope>
    <source>
        <strain evidence="2">JCM15298</strain>
    </source>
</reference>
<proteinExistence type="predicted"/>
<protein>
    <submittedName>
        <fullName evidence="1">Uncharacterized protein</fullName>
    </submittedName>
</protein>
<dbReference type="Gene3D" id="3.40.50.1820">
    <property type="entry name" value="alpha/beta hydrolase"/>
    <property type="match status" value="1"/>
</dbReference>
<dbReference type="InterPro" id="IPR029058">
    <property type="entry name" value="AB_hydrolase_fold"/>
</dbReference>
<evidence type="ECO:0000313" key="1">
    <source>
        <dbReference type="EMBL" id="GAS94443.1"/>
    </source>
</evidence>
<dbReference type="SUPFAM" id="SSF53474">
    <property type="entry name" value="alpha/beta-Hydrolases"/>
    <property type="match status" value="1"/>
</dbReference>
<name>A0A124E1Q9_MYCCR</name>
<dbReference type="EMBL" id="BCSY01000035">
    <property type="protein sequence ID" value="GAS94443.1"/>
    <property type="molecule type" value="Genomic_DNA"/>
</dbReference>
<sequence length="390" mass="42698">MAHDAGGKWIGYGLGDVGSEVARVQHRLLYAYPKNSFAVQMGVLETGVFDDATRRSVQQLAIHINSDPALLRKMTGGDKPLRTDGIADLALRTAIRAYIPPVLGPKYRIQGVWHDTRAYLMPPDAPSFNRDTAAGAREGQRLTQTIDGDIIGIGYSMGAKTLRDYEMTLTAEQRARYLMSINFGDPSMRPDGSLLGNDPGEGISRQPHPDFVADRYWSYSIDGDWYPRARGLLFFFYEVISRAELTLDFASWLLTKMPTVAMQELTGLVGSSDDTGVAGILSGLVGFVTAGPVNFVPANPLGNLVNPLQLLALLPSLINLMVDAVKFVGTQAHGMYADLNHAFWDGMTAVDHAVKTIRETCPNGATLLLFPGSWAMWNQGFQFDVALRLQ</sequence>
<dbReference type="RefSeq" id="WP_062655747.1">
    <property type="nucleotide sequence ID" value="NZ_BCSY01000035.1"/>
</dbReference>
<dbReference type="STRING" id="228230.RMCC_1409"/>
<accession>A0A124E1Q9</accession>
<organism evidence="1 2">
    <name type="scientific">Mycolicibacterium canariasense</name>
    <name type="common">Mycobacterium canariasense</name>
    <dbReference type="NCBI Taxonomy" id="228230"/>
    <lineage>
        <taxon>Bacteria</taxon>
        <taxon>Bacillati</taxon>
        <taxon>Actinomycetota</taxon>
        <taxon>Actinomycetes</taxon>
        <taxon>Mycobacteriales</taxon>
        <taxon>Mycobacteriaceae</taxon>
        <taxon>Mycolicibacterium</taxon>
    </lineage>
</organism>
<reference evidence="2" key="1">
    <citation type="journal article" date="2016" name="Genome Announc.">
        <title>Draft Genome Sequences of Five Rapidly Growing Mycobacterium Species, M. thermoresistibile, M. fortuitum subsp. acetamidolyticum, M. canariasense, M. brisbanense, and M. novocastrense.</title>
        <authorList>
            <person name="Katahira K."/>
            <person name="Ogura Y."/>
            <person name="Gotoh Y."/>
            <person name="Hayashi T."/>
        </authorList>
    </citation>
    <scope>NUCLEOTIDE SEQUENCE [LARGE SCALE GENOMIC DNA]</scope>
    <source>
        <strain evidence="2">JCM15298</strain>
    </source>
</reference>
<keyword evidence="2" id="KW-1185">Reference proteome</keyword>
<comment type="caution">
    <text evidence="1">The sequence shown here is derived from an EMBL/GenBank/DDBJ whole genome shotgun (WGS) entry which is preliminary data.</text>
</comment>
<evidence type="ECO:0000313" key="2">
    <source>
        <dbReference type="Proteomes" id="UP000069443"/>
    </source>
</evidence>
<dbReference type="AlphaFoldDB" id="A0A124E1Q9"/>
<gene>
    <name evidence="1" type="ORF">RMCC_1409</name>
</gene>
<dbReference type="OrthoDB" id="4626022at2"/>